<feature type="compositionally biased region" description="Basic and acidic residues" evidence="3">
    <location>
        <begin position="284"/>
        <end position="329"/>
    </location>
</feature>
<sequence length="422" mass="46152">MKPNTGLVELDIPIDTTHNYNHARGSTYATALQQSRILTVGGSHGLAGGFNTGPGGRTFRPDEEGDVDMNSIPRHSEEERELKKQTLGGKIAKPKEGDPVYMLGAFRGTELHLTHLDALVQVRPQLHHLDAADEVARGAAAKTPRKGESSEKTSETRAVEIKVKSADEKNADRSRRRTNAEMLSEIQSEPWQTYSWNDKSNPSTTEKFSSHLLHPHEPTDPEHIYKPLSSILSPTSYLDAISAPRIDLTSFSGSNTAGGTASSKLGLMSKIRGRERERRRRKKNDADRKAAAAEEAARRTADAIENGHIRHEDAAEYSRSLTDELESRSGSESSNLSEDESVHGGGDDDEAADANEHENAIVDDDLMDTTVGPAPTARRRSSAKNSSNKEAVIKGAETTKRPRGRPKKNSTEVKVEPTVIDE</sequence>
<feature type="region of interest" description="Disordered" evidence="3">
    <location>
        <begin position="193"/>
        <end position="220"/>
    </location>
</feature>
<feature type="compositionally biased region" description="Polar residues" evidence="3">
    <location>
        <begin position="193"/>
        <end position="207"/>
    </location>
</feature>
<dbReference type="Pfam" id="PF04801">
    <property type="entry name" value="RPC5"/>
    <property type="match status" value="1"/>
</dbReference>
<organism evidence="4 5">
    <name type="scientific">Phaeomoniella chlamydospora</name>
    <name type="common">Phaeoacremonium chlamydosporum</name>
    <dbReference type="NCBI Taxonomy" id="158046"/>
    <lineage>
        <taxon>Eukaryota</taxon>
        <taxon>Fungi</taxon>
        <taxon>Dikarya</taxon>
        <taxon>Ascomycota</taxon>
        <taxon>Pezizomycotina</taxon>
        <taxon>Eurotiomycetes</taxon>
        <taxon>Chaetothyriomycetidae</taxon>
        <taxon>Phaeomoniellales</taxon>
        <taxon>Phaeomoniellaceae</taxon>
        <taxon>Phaeomoniella</taxon>
    </lineage>
</organism>
<dbReference type="InterPro" id="IPR006886">
    <property type="entry name" value="RNA_pol_III_Rpc5"/>
</dbReference>
<feature type="compositionally biased region" description="Low complexity" evidence="3">
    <location>
        <begin position="249"/>
        <end position="263"/>
    </location>
</feature>
<dbReference type="AlphaFoldDB" id="A0A0G2EQI2"/>
<dbReference type="InterPro" id="IPR000637">
    <property type="entry name" value="HMGI/Y_DNA-bd_CS"/>
</dbReference>
<dbReference type="GO" id="GO:0005666">
    <property type="term" value="C:RNA polymerase III complex"/>
    <property type="evidence" value="ECO:0007669"/>
    <property type="project" value="TreeGrafter"/>
</dbReference>
<comment type="subcellular location">
    <subcellularLocation>
        <location evidence="1">Nucleus</location>
    </subcellularLocation>
</comment>
<dbReference type="EMBL" id="LCWF01000050">
    <property type="protein sequence ID" value="KKY25047.1"/>
    <property type="molecule type" value="Genomic_DNA"/>
</dbReference>
<evidence type="ECO:0000256" key="3">
    <source>
        <dbReference type="SAM" id="MobiDB-lite"/>
    </source>
</evidence>
<name>A0A0G2EQI2_PHACM</name>
<feature type="region of interest" description="Disordered" evidence="3">
    <location>
        <begin position="248"/>
        <end position="422"/>
    </location>
</feature>
<dbReference type="GO" id="GO:0006355">
    <property type="term" value="P:regulation of DNA-templated transcription"/>
    <property type="evidence" value="ECO:0007669"/>
    <property type="project" value="InterPro"/>
</dbReference>
<accession>A0A0G2EQI2</accession>
<dbReference type="PROSITE" id="PS00354">
    <property type="entry name" value="HMGI_Y"/>
    <property type="match status" value="1"/>
</dbReference>
<evidence type="ECO:0000256" key="2">
    <source>
        <dbReference type="ARBA" id="ARBA00023242"/>
    </source>
</evidence>
<comment type="caution">
    <text evidence="4">The sequence shown here is derived from an EMBL/GenBank/DDBJ whole genome shotgun (WGS) entry which is preliminary data.</text>
</comment>
<protein>
    <submittedName>
        <fullName evidence="4">Uncharacterized protein</fullName>
    </submittedName>
</protein>
<evidence type="ECO:0000313" key="4">
    <source>
        <dbReference type="EMBL" id="KKY25047.1"/>
    </source>
</evidence>
<evidence type="ECO:0000256" key="1">
    <source>
        <dbReference type="ARBA" id="ARBA00004123"/>
    </source>
</evidence>
<feature type="compositionally biased region" description="Basic residues" evidence="3">
    <location>
        <begin position="271"/>
        <end position="283"/>
    </location>
</feature>
<reference evidence="4 5" key="2">
    <citation type="submission" date="2015-05" db="EMBL/GenBank/DDBJ databases">
        <authorList>
            <person name="Morales-Cruz A."/>
            <person name="Amrine K.C."/>
            <person name="Cantu D."/>
        </authorList>
    </citation>
    <scope>NUCLEOTIDE SEQUENCE [LARGE SCALE GENOMIC DNA]</scope>
    <source>
        <strain evidence="4">UCRPC4</strain>
    </source>
</reference>
<feature type="compositionally biased region" description="Basic and acidic residues" evidence="3">
    <location>
        <begin position="145"/>
        <end position="158"/>
    </location>
</feature>
<proteinExistence type="predicted"/>
<dbReference type="Proteomes" id="UP000053317">
    <property type="component" value="Unassembled WGS sequence"/>
</dbReference>
<gene>
    <name evidence="4" type="ORF">UCRPC4_g02104</name>
</gene>
<dbReference type="PANTHER" id="PTHR12069">
    <property type="entry name" value="DNA-DIRECTED RNA POLYMERASES III 80 KDA POLYPEPTIDE RNA POLYMERASE III SUBUNIT 5"/>
    <property type="match status" value="1"/>
</dbReference>
<evidence type="ECO:0000313" key="5">
    <source>
        <dbReference type="Proteomes" id="UP000053317"/>
    </source>
</evidence>
<feature type="region of interest" description="Disordered" evidence="3">
    <location>
        <begin position="135"/>
        <end position="158"/>
    </location>
</feature>
<dbReference type="PANTHER" id="PTHR12069:SF0">
    <property type="entry name" value="DNA-DIRECTED RNA POLYMERASE III SUBUNIT RPC5"/>
    <property type="match status" value="1"/>
</dbReference>
<reference evidence="4 5" key="1">
    <citation type="submission" date="2015-05" db="EMBL/GenBank/DDBJ databases">
        <title>Distinctive expansion of gene families associated with plant cell wall degradation and secondary metabolism in the genomes of grapevine trunk pathogens.</title>
        <authorList>
            <person name="Lawrence D.P."/>
            <person name="Travadon R."/>
            <person name="Rolshausen P.E."/>
            <person name="Baumgartner K."/>
        </authorList>
    </citation>
    <scope>NUCLEOTIDE SEQUENCE [LARGE SCALE GENOMIC DNA]</scope>
    <source>
        <strain evidence="4">UCRPC4</strain>
    </source>
</reference>
<dbReference type="GO" id="GO:0042797">
    <property type="term" value="P:tRNA transcription by RNA polymerase III"/>
    <property type="evidence" value="ECO:0007669"/>
    <property type="project" value="TreeGrafter"/>
</dbReference>
<keyword evidence="2" id="KW-0539">Nucleus</keyword>
<dbReference type="OrthoDB" id="340681at2759"/>
<keyword evidence="5" id="KW-1185">Reference proteome</keyword>